<gene>
    <name evidence="2" type="ORF">HBA54_00800</name>
</gene>
<dbReference type="Pfam" id="PF11739">
    <property type="entry name" value="YdbH-like"/>
    <property type="match status" value="1"/>
</dbReference>
<dbReference type="InterPro" id="IPR021730">
    <property type="entry name" value="YdbH"/>
</dbReference>
<proteinExistence type="predicted"/>
<comment type="caution">
    <text evidence="2">The sequence shown here is derived from an EMBL/GenBank/DDBJ whole genome shotgun (WGS) entry which is preliminary data.</text>
</comment>
<dbReference type="AlphaFoldDB" id="A0A967C2V1"/>
<dbReference type="EMBL" id="JAAQPH010000001">
    <property type="protein sequence ID" value="NIA67125.1"/>
    <property type="molecule type" value="Genomic_DNA"/>
</dbReference>
<keyword evidence="3" id="KW-1185">Reference proteome</keyword>
<organism evidence="2 3">
    <name type="scientific">Pelagibius litoralis</name>
    <dbReference type="NCBI Taxonomy" id="374515"/>
    <lineage>
        <taxon>Bacteria</taxon>
        <taxon>Pseudomonadati</taxon>
        <taxon>Pseudomonadota</taxon>
        <taxon>Alphaproteobacteria</taxon>
        <taxon>Rhodospirillales</taxon>
        <taxon>Rhodovibrionaceae</taxon>
        <taxon>Pelagibius</taxon>
    </lineage>
</organism>
<evidence type="ECO:0008006" key="4">
    <source>
        <dbReference type="Google" id="ProtNLM"/>
    </source>
</evidence>
<sequence>MTSPSPTQKAQDKRRGLRWLAYGGATLLVLLAAGLLFRQEIAGGLARAYLEGQDVEVGSLQVNRLTSDTIVLDALILGTEDEITAESIQLVFTPNLLSGRPTRVEIDSLTLQLDLTGNGPLLGSLQPLIDQHAAAPSDAPSEDNQFGAVPTVRLNGAEIVARTGAGPMVVDIEGGFGPQDDGSLTGRLSAQAMTDLGRLSAGISGHLGPDGALSVKARIDDGQIDWQEIAIGQLTGFLDVALTPDGKPQISADFKLADLIYRPADDQPLDLTAGTIAAEGGLSDFTLKATLAGKGESLQLDLAGGINETASLRQMVLAVEAELRTAGALAGYLPLPGVTVNKGGLTLVAEAAAALPRLLPWPTGWQDIPPLLQSATASFSGDVILADVALADRSSGLSAHLPFAANLQDNRLAISLREDGEARIEQPAAERLLSLGVPGDLLPLLQSGLSVSLASKGPQPFHLAMTPAWPIAAAELAAVASLTSEQGLSATVALDGDADLGGSGTITRFDATGTATAKAERLTLGDQKVRDLSLELPLNLRFGTEGLMLALAGDGKAGVRQLGGDLPLRLNKPLDLIIDQAELQQGLNDPSYRYRLRSRALSVDAGLEPAAGDPLAIALERAAVTVDGRFDPAQGHDATVEAKIDGIRIPSYALKADGLTTKTRLDRDLRPVESRFAAGPVVLGGDQPMLAPLTVDGTLRRRGSGYDITTNAALMEGPRLGELSTRYNDDGRAAARLTVAPLLFTPEGLQPSDVSGLLDGLMEVSGQVSGTAELAWPLNTAAERGTLGIQNLSFTSQGIKVEGISLDLALQSLVPLSSAADQRLTIRRIDAGAPIDNAELRFSLDQEPGPHLEIAGGGFRLAGADWTLEPTRLDPAASENAMVLATDNLDLAIFFALVEVDGLSGSGILAGRIPVVFEGDAVVVADGALAAQAPGRLSLRSPTLAAALGGGGKTVELAIKALEDFRYETLSIKLNKSARNEAQILLSILGSNPAVLDGQPFQFNINLESNLTSVLEALRQGYSLSDEALRRAWRLRE</sequence>
<keyword evidence="1" id="KW-0472">Membrane</keyword>
<evidence type="ECO:0000313" key="3">
    <source>
        <dbReference type="Proteomes" id="UP000761264"/>
    </source>
</evidence>
<accession>A0A967C2V1</accession>
<evidence type="ECO:0000313" key="2">
    <source>
        <dbReference type="EMBL" id="NIA67125.1"/>
    </source>
</evidence>
<reference evidence="2" key="1">
    <citation type="submission" date="2020-03" db="EMBL/GenBank/DDBJ databases">
        <title>Genome of Pelagibius litoralis DSM 21314T.</title>
        <authorList>
            <person name="Wang G."/>
        </authorList>
    </citation>
    <scope>NUCLEOTIDE SEQUENCE</scope>
    <source>
        <strain evidence="2">DSM 21314</strain>
    </source>
</reference>
<dbReference type="Proteomes" id="UP000761264">
    <property type="component" value="Unassembled WGS sequence"/>
</dbReference>
<keyword evidence="1" id="KW-1133">Transmembrane helix</keyword>
<evidence type="ECO:0000256" key="1">
    <source>
        <dbReference type="SAM" id="Phobius"/>
    </source>
</evidence>
<keyword evidence="1" id="KW-0812">Transmembrane</keyword>
<dbReference type="RefSeq" id="WP_167220407.1">
    <property type="nucleotide sequence ID" value="NZ_JAAQPH010000001.1"/>
</dbReference>
<protein>
    <recommendedName>
        <fullName evidence="4">Dicarboxylate transport</fullName>
    </recommendedName>
</protein>
<feature type="transmembrane region" description="Helical" evidence="1">
    <location>
        <begin position="19"/>
        <end position="37"/>
    </location>
</feature>
<name>A0A967C2V1_9PROT</name>